<protein>
    <submittedName>
        <fullName evidence="1">Uncharacterized protein</fullName>
    </submittedName>
</protein>
<reference evidence="1 2" key="1">
    <citation type="submission" date="2024-01" db="EMBL/GenBank/DDBJ databases">
        <title>The genome of the rayed Mediterranean limpet Patella caerulea (Linnaeus, 1758).</title>
        <authorList>
            <person name="Anh-Thu Weber A."/>
            <person name="Halstead-Nussloch G."/>
        </authorList>
    </citation>
    <scope>NUCLEOTIDE SEQUENCE [LARGE SCALE GENOMIC DNA]</scope>
    <source>
        <strain evidence="1">AATW-2023a</strain>
        <tissue evidence="1">Whole specimen</tissue>
    </source>
</reference>
<keyword evidence="2" id="KW-1185">Reference proteome</keyword>
<name>A0AAN8PEJ0_PATCE</name>
<dbReference type="Proteomes" id="UP001347796">
    <property type="component" value="Unassembled WGS sequence"/>
</dbReference>
<organism evidence="1 2">
    <name type="scientific">Patella caerulea</name>
    <name type="common">Rayed Mediterranean limpet</name>
    <dbReference type="NCBI Taxonomy" id="87958"/>
    <lineage>
        <taxon>Eukaryota</taxon>
        <taxon>Metazoa</taxon>
        <taxon>Spiralia</taxon>
        <taxon>Lophotrochozoa</taxon>
        <taxon>Mollusca</taxon>
        <taxon>Gastropoda</taxon>
        <taxon>Patellogastropoda</taxon>
        <taxon>Patelloidea</taxon>
        <taxon>Patellidae</taxon>
        <taxon>Patella</taxon>
    </lineage>
</organism>
<accession>A0AAN8PEJ0</accession>
<comment type="caution">
    <text evidence="1">The sequence shown here is derived from an EMBL/GenBank/DDBJ whole genome shotgun (WGS) entry which is preliminary data.</text>
</comment>
<dbReference type="EMBL" id="JAZGQO010000010">
    <property type="protein sequence ID" value="KAK6177147.1"/>
    <property type="molecule type" value="Genomic_DNA"/>
</dbReference>
<dbReference type="AlphaFoldDB" id="A0AAN8PEJ0"/>
<evidence type="ECO:0000313" key="2">
    <source>
        <dbReference type="Proteomes" id="UP001347796"/>
    </source>
</evidence>
<sequence length="118" mass="13925">MIHLILRTVHVRLKKKKSSIYKKMTVEQPPTCIPEKPLIWVPPFEARRRSSFSTINFEDLAFSSLELDGTSSNIEENVPEMKQKEEDFSVMNPIQEDPDLYEESWKQLAEEFYLITDF</sequence>
<proteinExistence type="predicted"/>
<evidence type="ECO:0000313" key="1">
    <source>
        <dbReference type="EMBL" id="KAK6177147.1"/>
    </source>
</evidence>
<gene>
    <name evidence="1" type="ORF">SNE40_015308</name>
</gene>